<feature type="transmembrane region" description="Helical" evidence="1">
    <location>
        <begin position="114"/>
        <end position="132"/>
    </location>
</feature>
<dbReference type="Proteomes" id="UP000245884">
    <property type="component" value="Unassembled WGS sequence"/>
</dbReference>
<name>A0A316UP25_9BASI</name>
<protein>
    <submittedName>
        <fullName evidence="2">Uncharacterized protein</fullName>
    </submittedName>
</protein>
<feature type="transmembrane region" description="Helical" evidence="1">
    <location>
        <begin position="29"/>
        <end position="55"/>
    </location>
</feature>
<reference evidence="2 3" key="1">
    <citation type="journal article" date="2018" name="Mol. Biol. Evol.">
        <title>Broad Genomic Sampling Reveals a Smut Pathogenic Ancestry of the Fungal Clade Ustilaginomycotina.</title>
        <authorList>
            <person name="Kijpornyongpan T."/>
            <person name="Mondo S.J."/>
            <person name="Barry K."/>
            <person name="Sandor L."/>
            <person name="Lee J."/>
            <person name="Lipzen A."/>
            <person name="Pangilinan J."/>
            <person name="LaButti K."/>
            <person name="Hainaut M."/>
            <person name="Henrissat B."/>
            <person name="Grigoriev I.V."/>
            <person name="Spatafora J.W."/>
            <person name="Aime M.C."/>
        </authorList>
    </citation>
    <scope>NUCLEOTIDE SEQUENCE [LARGE SCALE GENOMIC DNA]</scope>
    <source>
        <strain evidence="2 3">MCA 5214</strain>
    </source>
</reference>
<dbReference type="RefSeq" id="XP_025361648.1">
    <property type="nucleotide sequence ID" value="XM_025506323.1"/>
</dbReference>
<organism evidence="2 3">
    <name type="scientific">Jaminaea rosea</name>
    <dbReference type="NCBI Taxonomy" id="1569628"/>
    <lineage>
        <taxon>Eukaryota</taxon>
        <taxon>Fungi</taxon>
        <taxon>Dikarya</taxon>
        <taxon>Basidiomycota</taxon>
        <taxon>Ustilaginomycotina</taxon>
        <taxon>Exobasidiomycetes</taxon>
        <taxon>Microstromatales</taxon>
        <taxon>Microstromatales incertae sedis</taxon>
        <taxon>Jaminaea</taxon>
    </lineage>
</organism>
<proteinExistence type="predicted"/>
<gene>
    <name evidence="2" type="ORF">BDZ90DRAFT_232608</name>
</gene>
<dbReference type="AlphaFoldDB" id="A0A316UP25"/>
<keyword evidence="1" id="KW-0472">Membrane</keyword>
<sequence length="200" mass="22577">MAQPTCFTCDDDVIPQYVPLLVVVQTRHLIFILTSTAVMLSADTIVLVITALVLLHQLPRFVQPNIIVVCEKDYIDKVAEAEVIDNGNAGVADLRRRTSPSAPRSKRHSENFELAVIFSAMYLGGLCPFFAWEAMNRGWNPLATAAYPVCTVAVIWLLPSIFSRWYTAYYQWQRIRDLTIVWRAKRGSDGANAEDTQKQK</sequence>
<dbReference type="EMBL" id="KZ819669">
    <property type="protein sequence ID" value="PWN27036.1"/>
    <property type="molecule type" value="Genomic_DNA"/>
</dbReference>
<accession>A0A316UP25</accession>
<evidence type="ECO:0000313" key="3">
    <source>
        <dbReference type="Proteomes" id="UP000245884"/>
    </source>
</evidence>
<keyword evidence="1" id="KW-0812">Transmembrane</keyword>
<keyword evidence="3" id="KW-1185">Reference proteome</keyword>
<evidence type="ECO:0000313" key="2">
    <source>
        <dbReference type="EMBL" id="PWN27036.1"/>
    </source>
</evidence>
<dbReference type="GeneID" id="37028146"/>
<evidence type="ECO:0000256" key="1">
    <source>
        <dbReference type="SAM" id="Phobius"/>
    </source>
</evidence>
<keyword evidence="1" id="KW-1133">Transmembrane helix</keyword>
<feature type="transmembrane region" description="Helical" evidence="1">
    <location>
        <begin position="144"/>
        <end position="166"/>
    </location>
</feature>